<dbReference type="PROSITE" id="PS50943">
    <property type="entry name" value="HTH_CROC1"/>
    <property type="match status" value="1"/>
</dbReference>
<dbReference type="SUPFAM" id="SSF47413">
    <property type="entry name" value="lambda repressor-like DNA-binding domains"/>
    <property type="match status" value="1"/>
</dbReference>
<reference evidence="2 3" key="1">
    <citation type="submission" date="2019-06" db="EMBL/GenBank/DDBJ databases">
        <title>Whole genome shotgun sequence of Acinetobacter pittii NBRC 110514.</title>
        <authorList>
            <person name="Hosoyama A."/>
            <person name="Uohara A."/>
            <person name="Ohji S."/>
            <person name="Ichikawa N."/>
        </authorList>
    </citation>
    <scope>NUCLEOTIDE SEQUENCE [LARGE SCALE GENOMIC DNA]</scope>
    <source>
        <strain evidence="2 3">NBRC 110514</strain>
    </source>
</reference>
<dbReference type="InterPro" id="IPR010982">
    <property type="entry name" value="Lambda_DNA-bd_dom_sf"/>
</dbReference>
<dbReference type="InterPro" id="IPR001387">
    <property type="entry name" value="Cro/C1-type_HTH"/>
</dbReference>
<feature type="domain" description="HTH cro/C1-type" evidence="1">
    <location>
        <begin position="18"/>
        <end position="72"/>
    </location>
</feature>
<evidence type="ECO:0000259" key="1">
    <source>
        <dbReference type="PROSITE" id="PS50943"/>
    </source>
</evidence>
<protein>
    <submittedName>
        <fullName evidence="2">Transcriptional regulator</fullName>
    </submittedName>
</protein>
<dbReference type="SMART" id="SM00530">
    <property type="entry name" value="HTH_XRE"/>
    <property type="match status" value="1"/>
</dbReference>
<evidence type="ECO:0000313" key="3">
    <source>
        <dbReference type="Proteomes" id="UP000317717"/>
    </source>
</evidence>
<dbReference type="Pfam" id="PF01381">
    <property type="entry name" value="HTH_3"/>
    <property type="match status" value="1"/>
</dbReference>
<name>A0A4Y3JBY8_ACIPI</name>
<dbReference type="AlphaFoldDB" id="A0A4Y3JBY8"/>
<dbReference type="GO" id="GO:0003677">
    <property type="term" value="F:DNA binding"/>
    <property type="evidence" value="ECO:0007669"/>
    <property type="project" value="InterPro"/>
</dbReference>
<gene>
    <name evidence="2" type="ORF">PA3_30440</name>
</gene>
<evidence type="ECO:0000313" key="2">
    <source>
        <dbReference type="EMBL" id="GEA68886.1"/>
    </source>
</evidence>
<accession>A0A4Y3JBY8</accession>
<organism evidence="2 3">
    <name type="scientific">Acinetobacter pittii</name>
    <name type="common">Acinetobacter genomosp. 3</name>
    <dbReference type="NCBI Taxonomy" id="48296"/>
    <lineage>
        <taxon>Bacteria</taxon>
        <taxon>Pseudomonadati</taxon>
        <taxon>Pseudomonadota</taxon>
        <taxon>Gammaproteobacteria</taxon>
        <taxon>Moraxellales</taxon>
        <taxon>Moraxellaceae</taxon>
        <taxon>Acinetobacter</taxon>
        <taxon>Acinetobacter calcoaceticus/baumannii complex</taxon>
    </lineage>
</organism>
<comment type="caution">
    <text evidence="2">The sequence shown here is derived from an EMBL/GenBank/DDBJ whole genome shotgun (WGS) entry which is preliminary data.</text>
</comment>
<sequence>MVMSSIHDPRYIGLIQCLISLREEKNITQVEVASFLKKHQSYVAKVENLDRRLDVIELHDWLKALDIQLSEFIKISKLEKN</sequence>
<dbReference type="Gene3D" id="1.10.260.40">
    <property type="entry name" value="lambda repressor-like DNA-binding domains"/>
    <property type="match status" value="1"/>
</dbReference>
<proteinExistence type="predicted"/>
<dbReference type="CDD" id="cd00093">
    <property type="entry name" value="HTH_XRE"/>
    <property type="match status" value="1"/>
</dbReference>
<dbReference type="Proteomes" id="UP000317717">
    <property type="component" value="Unassembled WGS sequence"/>
</dbReference>
<dbReference type="EMBL" id="BJLJ01000013">
    <property type="protein sequence ID" value="GEA68886.1"/>
    <property type="molecule type" value="Genomic_DNA"/>
</dbReference>